<keyword evidence="1" id="KW-0812">Transmembrane</keyword>
<gene>
    <name evidence="3" type="ORF">M493_07310</name>
</gene>
<feature type="transmembrane region" description="Helical" evidence="1">
    <location>
        <begin position="218"/>
        <end position="240"/>
    </location>
</feature>
<reference evidence="3 4" key="1">
    <citation type="journal article" date="2014" name="Genome Announc.">
        <title>Complete Genome Sequence of the Thermophilic Polychlorinated Biphenyl Degrader Geobacillus sp. Strain JF8 (NBRC 109937).</title>
        <authorList>
            <person name="Shintani M."/>
            <person name="Ohtsubo Y."/>
            <person name="Fukuda K."/>
            <person name="Hosoyama A."/>
            <person name="Ohji S."/>
            <person name="Yamazoe A."/>
            <person name="Fujita N."/>
            <person name="Nagata Y."/>
            <person name="Tsuda M."/>
            <person name="Hatta T."/>
            <person name="Kimbara K."/>
        </authorList>
    </citation>
    <scope>NUCLEOTIDE SEQUENCE [LARGE SCALE GENOMIC DNA]</scope>
    <source>
        <strain evidence="3 4">JF8</strain>
    </source>
</reference>
<dbReference type="InterPro" id="IPR018677">
    <property type="entry name" value="DUF2157"/>
</dbReference>
<evidence type="ECO:0000259" key="2">
    <source>
        <dbReference type="Pfam" id="PF09925"/>
    </source>
</evidence>
<dbReference type="Pfam" id="PF14345">
    <property type="entry name" value="GDYXXLXY"/>
    <property type="match status" value="1"/>
</dbReference>
<evidence type="ECO:0000313" key="3">
    <source>
        <dbReference type="EMBL" id="AGT31747.1"/>
    </source>
</evidence>
<dbReference type="KEGG" id="gjf:M493_07310"/>
<dbReference type="EMBL" id="CP006254">
    <property type="protein sequence ID" value="AGT31747.1"/>
    <property type="molecule type" value="Genomic_DNA"/>
</dbReference>
<feature type="transmembrane region" description="Helical" evidence="1">
    <location>
        <begin position="457"/>
        <end position="475"/>
    </location>
</feature>
<feature type="transmembrane region" description="Helical" evidence="1">
    <location>
        <begin position="91"/>
        <end position="108"/>
    </location>
</feature>
<feature type="transmembrane region" description="Helical" evidence="1">
    <location>
        <begin position="170"/>
        <end position="188"/>
    </location>
</feature>
<dbReference type="Pfam" id="PF09925">
    <property type="entry name" value="DUF2157"/>
    <property type="match status" value="1"/>
</dbReference>
<dbReference type="PATRIC" id="fig|1345697.3.peg.1379"/>
<dbReference type="STRING" id="1921421.M493_07310"/>
<evidence type="ECO:0000256" key="1">
    <source>
        <dbReference type="SAM" id="Phobius"/>
    </source>
</evidence>
<evidence type="ECO:0000313" key="4">
    <source>
        <dbReference type="Proteomes" id="UP000015500"/>
    </source>
</evidence>
<proteinExistence type="predicted"/>
<keyword evidence="4" id="KW-1185">Reference proteome</keyword>
<feature type="transmembrane region" description="Helical" evidence="1">
    <location>
        <begin position="194"/>
        <end position="211"/>
    </location>
</feature>
<dbReference type="RefSeq" id="WP_020959557.1">
    <property type="nucleotide sequence ID" value="NC_022080.4"/>
</dbReference>
<name>S5Z459_GEOG3</name>
<feature type="transmembrane region" description="Helical" evidence="1">
    <location>
        <begin position="313"/>
        <end position="332"/>
    </location>
</feature>
<feature type="transmembrane region" description="Helical" evidence="1">
    <location>
        <begin position="9"/>
        <end position="26"/>
    </location>
</feature>
<accession>S5Z459</accession>
<feature type="transmembrane region" description="Helical" evidence="1">
    <location>
        <begin position="543"/>
        <end position="561"/>
    </location>
</feature>
<dbReference type="HOGENOM" id="CLU_364029_0_0_9"/>
<protein>
    <recommendedName>
        <fullName evidence="2">DUF2157 domain-containing protein</fullName>
    </recommendedName>
</protein>
<dbReference type="AlphaFoldDB" id="S5Z459"/>
<feature type="transmembrane region" description="Helical" evidence="1">
    <location>
        <begin position="506"/>
        <end position="523"/>
    </location>
</feature>
<dbReference type="Proteomes" id="UP000015500">
    <property type="component" value="Chromosome"/>
</dbReference>
<keyword evidence="1" id="KW-1133">Transmembrane helix</keyword>
<feature type="domain" description="DUF2157" evidence="2">
    <location>
        <begin position="11"/>
        <end position="113"/>
    </location>
</feature>
<dbReference type="OrthoDB" id="4868247at2"/>
<dbReference type="InterPro" id="IPR025833">
    <property type="entry name" value="GDYXXLXY"/>
</dbReference>
<feature type="transmembrane region" description="Helical" evidence="1">
    <location>
        <begin position="38"/>
        <end position="56"/>
    </location>
</feature>
<feature type="transmembrane region" description="Helical" evidence="1">
    <location>
        <begin position="482"/>
        <end position="500"/>
    </location>
</feature>
<keyword evidence="1" id="KW-0472">Membrane</keyword>
<sequence>MAARIVKTGYALALLCIIAGIVYFFAANWPEMGREAKVGISIGMMAGFYIASAALSGRHRFLGRWLFFGGAVSFGVALALLGQIYNSHADSYWLFLIWLVPTALLARLTNDQALFVLALLLLQLACWFYYFPSAYHIEWGEWASFGWLLFFVAVNGVLFAVSRSPWPAHVAYAAMHGWLLVMEVTGFSYGRDAWWPYVHATLLAGLLYYFLSVAKQRSYVLVTSLFAGLFLLIQYIRLLVEHFETWLLLLGLAAAAAVLYGGIVLLRRAGLFSSQTRAGKRFLAAFQAVVTLAASALATASLLGLYLLWAESWSPYVLFFFSIAAFVLPASFGRRWNMVVRYTLLAVGYGLGLTVAWEVSTAVVLVYAAGLALGLVRSSDSGVHRLTTMALTFYLAAALGSIMDEGRFVLLALALCNGGLYAYGRWSGKPHLTALVLALGALGIATSMDVFAADGTYIAANIAMLAALVFFLFQGRRLERKAAWVYTVLYLVLKYYELAWNLLHKSVSLLAAGLLLFVWAAWLEKRNGWMRDEGARWRFGASFLVFAVIVAQFSFAGYTFWQKERLLQHGHVVKLELEPVDPRSVLQGDYIRLRYDISTVRSLDGSGRVQVVLRKGPDGVHRFAGIYAVNGEKQPGYTEQQGDILISGTFHGTQVVYGIESYFVPEKTGARWQENARFAYVRVSENGDALLEAISAE</sequence>
<feature type="transmembrane region" description="Helical" evidence="1">
    <location>
        <begin position="142"/>
        <end position="161"/>
    </location>
</feature>
<feature type="transmembrane region" description="Helical" evidence="1">
    <location>
        <begin position="113"/>
        <end position="130"/>
    </location>
</feature>
<feature type="transmembrane region" description="Helical" evidence="1">
    <location>
        <begin position="344"/>
        <end position="373"/>
    </location>
</feature>
<feature type="transmembrane region" description="Helical" evidence="1">
    <location>
        <begin position="393"/>
        <end position="420"/>
    </location>
</feature>
<feature type="transmembrane region" description="Helical" evidence="1">
    <location>
        <begin position="65"/>
        <end position="85"/>
    </location>
</feature>
<organism evidence="3 4">
    <name type="scientific">Geobacillus genomosp. 3</name>
    <dbReference type="NCBI Taxonomy" id="1921421"/>
    <lineage>
        <taxon>Bacteria</taxon>
        <taxon>Bacillati</taxon>
        <taxon>Bacillota</taxon>
        <taxon>Bacilli</taxon>
        <taxon>Bacillales</taxon>
        <taxon>Anoxybacillaceae</taxon>
        <taxon>Geobacillus</taxon>
    </lineage>
</organism>
<feature type="transmembrane region" description="Helical" evidence="1">
    <location>
        <begin position="246"/>
        <end position="266"/>
    </location>
</feature>
<feature type="transmembrane region" description="Helical" evidence="1">
    <location>
        <begin position="282"/>
        <end position="307"/>
    </location>
</feature>